<accession>A0ABQ9UJI6</accession>
<dbReference type="EMBL" id="JASSZA010000011">
    <property type="protein sequence ID" value="KAK2097226.1"/>
    <property type="molecule type" value="Genomic_DNA"/>
</dbReference>
<evidence type="ECO:0000313" key="3">
    <source>
        <dbReference type="Proteomes" id="UP001266305"/>
    </source>
</evidence>
<gene>
    <name evidence="2" type="ORF">P7K49_022677</name>
</gene>
<proteinExistence type="predicted"/>
<name>A0ABQ9UJI6_SAGOE</name>
<feature type="region of interest" description="Disordered" evidence="1">
    <location>
        <begin position="161"/>
        <end position="207"/>
    </location>
</feature>
<evidence type="ECO:0000256" key="1">
    <source>
        <dbReference type="SAM" id="MobiDB-lite"/>
    </source>
</evidence>
<feature type="region of interest" description="Disordered" evidence="1">
    <location>
        <begin position="104"/>
        <end position="138"/>
    </location>
</feature>
<reference evidence="2 3" key="1">
    <citation type="submission" date="2023-05" db="EMBL/GenBank/DDBJ databases">
        <title>B98-5 Cell Line De Novo Hybrid Assembly: An Optical Mapping Approach.</title>
        <authorList>
            <person name="Kananen K."/>
            <person name="Auerbach J.A."/>
            <person name="Kautto E."/>
            <person name="Blachly J.S."/>
        </authorList>
    </citation>
    <scope>NUCLEOTIDE SEQUENCE [LARGE SCALE GENOMIC DNA]</scope>
    <source>
        <strain evidence="2">B95-8</strain>
        <tissue evidence="2">Cell line</tissue>
    </source>
</reference>
<sequence>MWLPPSPSEHPAFALATPTPCTPPPFLQVAPPAAQVTLLPGGPATPHLFHRPPLPAACRCSLEATSLAGLDFSPRLVHSGAPVNTVHVPLRPWLAWLAAPHCTGRGGQRSAPHSAAQQVTSLPTGEESHTGTGTAGLCRRDPAGGVLVSELLKGLLQSVPKSTGRPEVMRTAAWGPRSRGIRSEVHTAEPRAQRGPGAESNRSPWKV</sequence>
<comment type="caution">
    <text evidence="2">The sequence shown here is derived from an EMBL/GenBank/DDBJ whole genome shotgun (WGS) entry which is preliminary data.</text>
</comment>
<keyword evidence="3" id="KW-1185">Reference proteome</keyword>
<feature type="compositionally biased region" description="Basic and acidic residues" evidence="1">
    <location>
        <begin position="181"/>
        <end position="192"/>
    </location>
</feature>
<organism evidence="2 3">
    <name type="scientific">Saguinus oedipus</name>
    <name type="common">Cotton-top tamarin</name>
    <name type="synonym">Oedipomidas oedipus</name>
    <dbReference type="NCBI Taxonomy" id="9490"/>
    <lineage>
        <taxon>Eukaryota</taxon>
        <taxon>Metazoa</taxon>
        <taxon>Chordata</taxon>
        <taxon>Craniata</taxon>
        <taxon>Vertebrata</taxon>
        <taxon>Euteleostomi</taxon>
        <taxon>Mammalia</taxon>
        <taxon>Eutheria</taxon>
        <taxon>Euarchontoglires</taxon>
        <taxon>Primates</taxon>
        <taxon>Haplorrhini</taxon>
        <taxon>Platyrrhini</taxon>
        <taxon>Cebidae</taxon>
        <taxon>Callitrichinae</taxon>
        <taxon>Saguinus</taxon>
    </lineage>
</organism>
<dbReference type="Proteomes" id="UP001266305">
    <property type="component" value="Unassembled WGS sequence"/>
</dbReference>
<evidence type="ECO:0000313" key="2">
    <source>
        <dbReference type="EMBL" id="KAK2097226.1"/>
    </source>
</evidence>
<protein>
    <submittedName>
        <fullName evidence="2">Uncharacterized protein</fullName>
    </submittedName>
</protein>